<evidence type="ECO:0000313" key="6">
    <source>
        <dbReference type="Proteomes" id="UP000070659"/>
    </source>
</evidence>
<proteinExistence type="predicted"/>
<comment type="caution">
    <text evidence="2">The sequence shown here is derived from an EMBL/GenBank/DDBJ whole genome shotgun (WGS) entry which is preliminary data.</text>
</comment>
<dbReference type="PATRIC" id="fig|1469144.10.peg.1298"/>
<reference evidence="2 6" key="1">
    <citation type="submission" date="2015-02" db="EMBL/GenBank/DDBJ databases">
        <title>Physiological reanalysis, assessment of diazotrophy, and genome sequences of multiple isolates of Streptomyces thermoautotrophicus.</title>
        <authorList>
            <person name="MacKellar D.C."/>
            <person name="Lieber L."/>
            <person name="Norman J."/>
            <person name="Bolger A."/>
            <person name="Tobin C."/>
            <person name="Murray J.W."/>
            <person name="Prell J."/>
        </authorList>
    </citation>
    <scope>NUCLEOTIDE SEQUENCE [LARGE SCALE GENOMIC DNA]</scope>
    <source>
        <strain evidence="2 6">UBT1</strain>
    </source>
</reference>
<evidence type="ECO:0000313" key="3">
    <source>
        <dbReference type="EMBL" id="KWX09252.1"/>
    </source>
</evidence>
<reference evidence="5" key="2">
    <citation type="submission" date="2015-02" db="EMBL/GenBank/DDBJ databases">
        <title>Physiological reanalysis, assessment of diazotrophy, and genome sequences of multiple isolates of Streptomyces thermoautotrophicus.</title>
        <authorList>
            <person name="MacKellar D.C."/>
            <person name="Lieber L."/>
            <person name="Norman J."/>
            <person name="Bolger A."/>
            <person name="Tobin C."/>
            <person name="Murray J.W."/>
            <person name="Friesen M."/>
            <person name="Prell J."/>
        </authorList>
    </citation>
    <scope>NUCLEOTIDE SEQUENCE [LARGE SCALE GENOMIC DNA]</scope>
    <source>
        <strain evidence="5">UBT1</strain>
    </source>
</reference>
<reference evidence="4" key="3">
    <citation type="submission" date="2015-04" db="EMBL/GenBank/DDBJ databases">
        <title>Physiological reanalysis, assessment of diazotrophy, and genome sequences of multiple isolates of Streptomyces thermoautotrophicus.</title>
        <authorList>
            <person name="MacKellar D.C."/>
            <person name="Lieber L."/>
            <person name="Norman J."/>
            <person name="Bolger A."/>
            <person name="Tobin C."/>
            <person name="Murray J.W."/>
            <person name="Chang R."/>
            <person name="Ford T."/>
            <person name="Nguyen P.Q."/>
            <person name="Woodward J."/>
            <person name="Permingeat H."/>
            <person name="Joshi N.S."/>
            <person name="Silver P.A."/>
            <person name="Usadel B."/>
            <person name="Rutherford A.W."/>
            <person name="Friesen M."/>
            <person name="Prell J."/>
        </authorList>
    </citation>
    <scope>NUCLEOTIDE SEQUENCE [LARGE SCALE GENOMIC DNA]</scope>
    <source>
        <strain evidence="4">H1</strain>
    </source>
</reference>
<name>A0A132N1N9_9ACTN</name>
<organism evidence="2 6">
    <name type="scientific">Carbonactinospora thermoautotrophica</name>
    <dbReference type="NCBI Taxonomy" id="1469144"/>
    <lineage>
        <taxon>Bacteria</taxon>
        <taxon>Bacillati</taxon>
        <taxon>Actinomycetota</taxon>
        <taxon>Actinomycetes</taxon>
        <taxon>Kitasatosporales</taxon>
        <taxon>Carbonactinosporaceae</taxon>
        <taxon>Carbonactinospora</taxon>
    </lineage>
</organism>
<protein>
    <submittedName>
        <fullName evidence="2">Uncharacterized protein</fullName>
    </submittedName>
</protein>
<dbReference type="Proteomes" id="UP000070188">
    <property type="component" value="Unassembled WGS sequence"/>
</dbReference>
<evidence type="ECO:0000313" key="4">
    <source>
        <dbReference type="Proteomes" id="UP000070188"/>
    </source>
</evidence>
<evidence type="ECO:0000313" key="5">
    <source>
        <dbReference type="Proteomes" id="UP000070598"/>
    </source>
</evidence>
<dbReference type="Proteomes" id="UP000070659">
    <property type="component" value="Unassembled WGS sequence"/>
</dbReference>
<reference evidence="1" key="4">
    <citation type="submission" date="2015-04" db="EMBL/GenBank/DDBJ databases">
        <title>Physiological reanalysis, assessment of diazotrophy, and genome sequences of multiple isolates of Streptomyces thermoautotrophicus.</title>
        <authorList>
            <person name="MacKellar D.C."/>
            <person name="Lieber L."/>
            <person name="Norman J."/>
            <person name="Bolger A."/>
            <person name="Tobin C."/>
            <person name="Murray J.W."/>
            <person name="Woodward J."/>
            <person name="Friesen M."/>
            <person name="Prell J."/>
        </authorList>
    </citation>
    <scope>NUCLEOTIDE SEQUENCE [LARGE SCALE GENOMIC DNA]</scope>
    <source>
        <strain evidence="1">H1</strain>
    </source>
</reference>
<gene>
    <name evidence="1" type="ORF">LI90_1171</name>
    <name evidence="2" type="ORF">TH66_09005</name>
    <name evidence="3" type="ORF">TR74_10720</name>
</gene>
<dbReference type="EMBL" id="JYIJ01000016">
    <property type="protein sequence ID" value="KWX04065.1"/>
    <property type="molecule type" value="Genomic_DNA"/>
</dbReference>
<dbReference type="AlphaFoldDB" id="A0A132N1N9"/>
<dbReference type="EMBL" id="JYIK01000857">
    <property type="protein sequence ID" value="KWX09252.1"/>
    <property type="molecule type" value="Genomic_DNA"/>
</dbReference>
<sequence>MRVDLPHASRTTPGQIHTRVESFCRTGVVSSNQITGKSYRSRWYGWEHRKTKSAGPKTTSWIRVTVDPSCEPGTWHRWRTEGFGRAVINGRPYTAAAYNQNDKEIKCR</sequence>
<dbReference type="EMBL" id="LAXD01000001">
    <property type="protein sequence ID" value="KWW99535.1"/>
    <property type="molecule type" value="Genomic_DNA"/>
</dbReference>
<accession>A0A132N1N9</accession>
<evidence type="ECO:0000313" key="2">
    <source>
        <dbReference type="EMBL" id="KWX04065.1"/>
    </source>
</evidence>
<evidence type="ECO:0000313" key="1">
    <source>
        <dbReference type="EMBL" id="KWW99535.1"/>
    </source>
</evidence>
<dbReference type="STRING" id="1469144.LI90_1171"/>
<dbReference type="Proteomes" id="UP000070598">
    <property type="component" value="Unassembled WGS sequence"/>
</dbReference>
<keyword evidence="4" id="KW-1185">Reference proteome</keyword>